<evidence type="ECO:0000256" key="3">
    <source>
        <dbReference type="ARBA" id="ARBA00023163"/>
    </source>
</evidence>
<reference evidence="5 6" key="1">
    <citation type="journal article" date="2019" name="Int. J. Syst. Evol. Microbiol.">
        <title>The Global Catalogue of Microorganisms (GCM) 10K type strain sequencing project: providing services to taxonomists for standard genome sequencing and annotation.</title>
        <authorList>
            <consortium name="The Broad Institute Genomics Platform"/>
            <consortium name="The Broad Institute Genome Sequencing Center for Infectious Disease"/>
            <person name="Wu L."/>
            <person name="Ma J."/>
        </authorList>
    </citation>
    <scope>NUCLEOTIDE SEQUENCE [LARGE SCALE GENOMIC DNA]</scope>
    <source>
        <strain evidence="5 6">JCM 14942</strain>
    </source>
</reference>
<dbReference type="PROSITE" id="PS01124">
    <property type="entry name" value="HTH_ARAC_FAMILY_2"/>
    <property type="match status" value="1"/>
</dbReference>
<evidence type="ECO:0000259" key="4">
    <source>
        <dbReference type="PROSITE" id="PS01124"/>
    </source>
</evidence>
<protein>
    <submittedName>
        <fullName evidence="5">AraC family transcriptional regulator</fullName>
    </submittedName>
</protein>
<sequence>MEEGPVGRASGSWALDRMPNEVADADFGLFRDRLQGHYYPARVRPLDGRGLLEDPRLSAVELEHITIGYVRFGTAVSIDAGDLLGYHVDVPLQGEVVSRCGHEETVASPRQAAVFSPRRHTYVPAWAKDAAQLLIKLNPRSVEYELEGLLRRPVVEPLQFRMAMPTVAGPGRAWVASLAGFVAFLNSGSEGGPAVRRHAELLERSLISGLLLAQPHSYSELLFEGAEYRVPSSAVDRVVDAITSFPERPYSLADLCRIGCASARALQTQFQERFGMSPMQYLRRERLMRARAELRQGQGTVSTVAYGWGFSNLGRFARAYQAQFGELPSETLENAVRGGAAYRR</sequence>
<dbReference type="InterPro" id="IPR009057">
    <property type="entry name" value="Homeodomain-like_sf"/>
</dbReference>
<dbReference type="EMBL" id="BAAAOR010000041">
    <property type="protein sequence ID" value="GAA1545690.1"/>
    <property type="molecule type" value="Genomic_DNA"/>
</dbReference>
<feature type="domain" description="HTH araC/xylS-type" evidence="4">
    <location>
        <begin position="236"/>
        <end position="334"/>
    </location>
</feature>
<gene>
    <name evidence="5" type="ORF">GCM10009788_55080</name>
</gene>
<evidence type="ECO:0000256" key="2">
    <source>
        <dbReference type="ARBA" id="ARBA00023125"/>
    </source>
</evidence>
<dbReference type="InterPro" id="IPR035418">
    <property type="entry name" value="AraC-bd_2"/>
</dbReference>
<dbReference type="InterPro" id="IPR018062">
    <property type="entry name" value="HTH_AraC-typ_CS"/>
</dbReference>
<keyword evidence="6" id="KW-1185">Reference proteome</keyword>
<organism evidence="5 6">
    <name type="scientific">Nocardioides humi</name>
    <dbReference type="NCBI Taxonomy" id="449461"/>
    <lineage>
        <taxon>Bacteria</taxon>
        <taxon>Bacillati</taxon>
        <taxon>Actinomycetota</taxon>
        <taxon>Actinomycetes</taxon>
        <taxon>Propionibacteriales</taxon>
        <taxon>Nocardioidaceae</taxon>
        <taxon>Nocardioides</taxon>
    </lineage>
</organism>
<dbReference type="InterPro" id="IPR018060">
    <property type="entry name" value="HTH_AraC"/>
</dbReference>
<keyword evidence="1" id="KW-0805">Transcription regulation</keyword>
<dbReference type="Pfam" id="PF12833">
    <property type="entry name" value="HTH_18"/>
    <property type="match status" value="1"/>
</dbReference>
<dbReference type="PROSITE" id="PS00041">
    <property type="entry name" value="HTH_ARAC_FAMILY_1"/>
    <property type="match status" value="1"/>
</dbReference>
<dbReference type="PANTHER" id="PTHR46796:SF12">
    <property type="entry name" value="HTH-TYPE DNA-BINDING TRANSCRIPTIONAL ACTIVATOR EUTR"/>
    <property type="match status" value="1"/>
</dbReference>
<dbReference type="Gene3D" id="1.10.10.60">
    <property type="entry name" value="Homeodomain-like"/>
    <property type="match status" value="1"/>
</dbReference>
<evidence type="ECO:0000256" key="1">
    <source>
        <dbReference type="ARBA" id="ARBA00023015"/>
    </source>
</evidence>
<keyword evidence="3" id="KW-0804">Transcription</keyword>
<proteinExistence type="predicted"/>
<evidence type="ECO:0000313" key="6">
    <source>
        <dbReference type="Proteomes" id="UP001500842"/>
    </source>
</evidence>
<dbReference type="Pfam" id="PF14525">
    <property type="entry name" value="AraC_binding_2"/>
    <property type="match status" value="1"/>
</dbReference>
<evidence type="ECO:0000313" key="5">
    <source>
        <dbReference type="EMBL" id="GAA1545690.1"/>
    </source>
</evidence>
<comment type="caution">
    <text evidence="5">The sequence shown here is derived from an EMBL/GenBank/DDBJ whole genome shotgun (WGS) entry which is preliminary data.</text>
</comment>
<dbReference type="InterPro" id="IPR050204">
    <property type="entry name" value="AraC_XylS_family_regulators"/>
</dbReference>
<dbReference type="SMART" id="SM00342">
    <property type="entry name" value="HTH_ARAC"/>
    <property type="match status" value="1"/>
</dbReference>
<dbReference type="PANTHER" id="PTHR46796">
    <property type="entry name" value="HTH-TYPE TRANSCRIPTIONAL ACTIVATOR RHAS-RELATED"/>
    <property type="match status" value="1"/>
</dbReference>
<dbReference type="SUPFAM" id="SSF46689">
    <property type="entry name" value="Homeodomain-like"/>
    <property type="match status" value="2"/>
</dbReference>
<name>A0ABN2BRE7_9ACTN</name>
<dbReference type="Proteomes" id="UP001500842">
    <property type="component" value="Unassembled WGS sequence"/>
</dbReference>
<accession>A0ABN2BRE7</accession>
<keyword evidence="2" id="KW-0238">DNA-binding</keyword>